<dbReference type="PANTHER" id="PTHR30627">
    <property type="entry name" value="PEPTIDOGLYCAN D,D-TRANSPEPTIDASE"/>
    <property type="match status" value="1"/>
</dbReference>
<keyword evidence="9" id="KW-1185">Reference proteome</keyword>
<feature type="chain" id="PRO_5039085037" description="Penicillin-binding protein" evidence="4">
    <location>
        <begin position="24"/>
        <end position="694"/>
    </location>
</feature>
<dbReference type="Pfam" id="PF03717">
    <property type="entry name" value="PBP_dimer"/>
    <property type="match status" value="1"/>
</dbReference>
<evidence type="ECO:0000313" key="8">
    <source>
        <dbReference type="EMBL" id="MBC8530248.1"/>
    </source>
</evidence>
<reference evidence="8" key="1">
    <citation type="submission" date="2020-08" db="EMBL/GenBank/DDBJ databases">
        <title>Genome public.</title>
        <authorList>
            <person name="Liu C."/>
            <person name="Sun Q."/>
        </authorList>
    </citation>
    <scope>NUCLEOTIDE SEQUENCE</scope>
    <source>
        <strain evidence="8">NSJ-53</strain>
    </source>
</reference>
<dbReference type="Pfam" id="PF00905">
    <property type="entry name" value="Transpeptidase"/>
    <property type="match status" value="1"/>
</dbReference>
<evidence type="ECO:0008006" key="10">
    <source>
        <dbReference type="Google" id="ProtNLM"/>
    </source>
</evidence>
<dbReference type="SUPFAM" id="SSF56519">
    <property type="entry name" value="Penicillin binding protein dimerisation domain"/>
    <property type="match status" value="1"/>
</dbReference>
<comment type="subcellular location">
    <subcellularLocation>
        <location evidence="1">Membrane</location>
    </subcellularLocation>
</comment>
<evidence type="ECO:0000259" key="6">
    <source>
        <dbReference type="Pfam" id="PF03717"/>
    </source>
</evidence>
<dbReference type="InterPro" id="IPR050515">
    <property type="entry name" value="Beta-lactam/transpept"/>
</dbReference>
<dbReference type="InterPro" id="IPR032710">
    <property type="entry name" value="NTF2-like_dom_sf"/>
</dbReference>
<keyword evidence="4" id="KW-0732">Signal</keyword>
<dbReference type="Proteomes" id="UP000623172">
    <property type="component" value="Unassembled WGS sequence"/>
</dbReference>
<dbReference type="Gene3D" id="3.90.1310.10">
    <property type="entry name" value="Penicillin-binding protein 2a (Domain 2)"/>
    <property type="match status" value="1"/>
</dbReference>
<dbReference type="GO" id="GO:0071972">
    <property type="term" value="F:peptidoglycan L,D-transpeptidase activity"/>
    <property type="evidence" value="ECO:0007669"/>
    <property type="project" value="TreeGrafter"/>
</dbReference>
<comment type="caution">
    <text evidence="8">The sequence shown here is derived from an EMBL/GenBank/DDBJ whole genome shotgun (WGS) entry which is preliminary data.</text>
</comment>
<dbReference type="Gene3D" id="3.10.450.100">
    <property type="entry name" value="NTF2-like, domain 1"/>
    <property type="match status" value="1"/>
</dbReference>
<dbReference type="Pfam" id="PF05223">
    <property type="entry name" value="MecA_N"/>
    <property type="match status" value="1"/>
</dbReference>
<dbReference type="EMBL" id="JACRSR010000001">
    <property type="protein sequence ID" value="MBC8530248.1"/>
    <property type="molecule type" value="Genomic_DNA"/>
</dbReference>
<dbReference type="GO" id="GO:0071555">
    <property type="term" value="P:cell wall organization"/>
    <property type="evidence" value="ECO:0007669"/>
    <property type="project" value="TreeGrafter"/>
</dbReference>
<feature type="domain" description="Penicillin-binding protein transpeptidase" evidence="5">
    <location>
        <begin position="360"/>
        <end position="682"/>
    </location>
</feature>
<dbReference type="InterPro" id="IPR001460">
    <property type="entry name" value="PCN-bd_Tpept"/>
</dbReference>
<dbReference type="GO" id="GO:0046677">
    <property type="term" value="P:response to antibiotic"/>
    <property type="evidence" value="ECO:0007669"/>
    <property type="project" value="InterPro"/>
</dbReference>
<name>A0A926D2U0_9FIRM</name>
<dbReference type="SUPFAM" id="SSF56601">
    <property type="entry name" value="beta-lactamase/transpeptidase-like"/>
    <property type="match status" value="1"/>
</dbReference>
<dbReference type="Gene3D" id="3.40.710.10">
    <property type="entry name" value="DD-peptidase/beta-lactamase superfamily"/>
    <property type="match status" value="1"/>
</dbReference>
<evidence type="ECO:0000256" key="2">
    <source>
        <dbReference type="ARBA" id="ARBA00007171"/>
    </source>
</evidence>
<dbReference type="GO" id="GO:0005886">
    <property type="term" value="C:plasma membrane"/>
    <property type="evidence" value="ECO:0007669"/>
    <property type="project" value="TreeGrafter"/>
</dbReference>
<dbReference type="InterPro" id="IPR005311">
    <property type="entry name" value="PBP_dimer"/>
</dbReference>
<dbReference type="InterPro" id="IPR007887">
    <property type="entry name" value="MecA_N"/>
</dbReference>
<dbReference type="RefSeq" id="WP_249314138.1">
    <property type="nucleotide sequence ID" value="NZ_JACRSR010000001.1"/>
</dbReference>
<feature type="domain" description="Penicillin-binding protein dimerisation" evidence="6">
    <location>
        <begin position="151"/>
        <end position="319"/>
    </location>
</feature>
<proteinExistence type="inferred from homology"/>
<gene>
    <name evidence="8" type="ORF">H8696_00105</name>
</gene>
<dbReference type="PROSITE" id="PS51257">
    <property type="entry name" value="PROKAR_LIPOPROTEIN"/>
    <property type="match status" value="1"/>
</dbReference>
<evidence type="ECO:0000313" key="9">
    <source>
        <dbReference type="Proteomes" id="UP000623172"/>
    </source>
</evidence>
<dbReference type="SUPFAM" id="SSF54427">
    <property type="entry name" value="NTF2-like"/>
    <property type="match status" value="1"/>
</dbReference>
<dbReference type="AlphaFoldDB" id="A0A926D2U0"/>
<sequence length="694" mass="75974">MTKTRRVLALFLIMAMLTPLLYACSNSTPSTAQNYLRLWEARDYTAMYELLSASAAAKISREEFVDKYVNIYDGIGLTGLTLAAGEVSEDAFGNRTLPVNVQYQGERFGTMDLTFTLPLVEERTGWKIDWSPALIFPNLDWNEKVRATAVYGRRGEIFDKNNELIAQNIYAPTVYANPSKIGDTAVFAAALSPLIEMPAQDILKKLEGKTGQDTLVAIKIYDIGALAEETKAAVAQIPGAGVDESSLSLIRYYPFGKSACHLIGYTGVITADELEKKDPADGYTDTSIVGKSGLEAAYESVLRGKRGYQIYIEYESGGKKEILYEEPAENGQDLWLSLDIKIQQEAERLLTAQLSTGMRGSVIVMDTKTGFVEAMASYPGYDPNLFRSMDQETWDELNDPNGGRPLYNRCTSGLYAPGSTIKPFTASLALEMGKITPTFVFPQKIVNNQWTPVFNGVEWGPPPIYRYKAYSGDVNLRNALIHSDNIYFAYAALMCGEDAFNSYASRLGLGEAIEFDLGTATSQLHSDPEAGFPSARILADAGYGQGEMLITPIQMASTFAALGNDGNIPRPRVVQSYGQAGEGIADYTMTETFEPSVWKSGVVSAENLSLLVPILRAVVTEGTGRSVDVEGMGVAAKTGTAQLGMQREKLINWIIAFATEGDNHRLVCTTLETKSGEGDNERMVITRDLLKFSH</sequence>
<organism evidence="8 9">
    <name type="scientific">Gehongia tenuis</name>
    <dbReference type="NCBI Taxonomy" id="2763655"/>
    <lineage>
        <taxon>Bacteria</taxon>
        <taxon>Bacillati</taxon>
        <taxon>Bacillota</taxon>
        <taxon>Clostridia</taxon>
        <taxon>Christensenellales</taxon>
        <taxon>Christensenellaceae</taxon>
        <taxon>Gehongia</taxon>
    </lineage>
</organism>
<evidence type="ECO:0000256" key="3">
    <source>
        <dbReference type="ARBA" id="ARBA00023136"/>
    </source>
</evidence>
<evidence type="ECO:0000256" key="1">
    <source>
        <dbReference type="ARBA" id="ARBA00004370"/>
    </source>
</evidence>
<feature type="domain" description="NTF2-like N-terminal transpeptidase" evidence="7">
    <location>
        <begin position="31"/>
        <end position="140"/>
    </location>
</feature>
<comment type="similarity">
    <text evidence="2">Belongs to the transpeptidase family.</text>
</comment>
<feature type="signal peptide" evidence="4">
    <location>
        <begin position="1"/>
        <end position="23"/>
    </location>
</feature>
<protein>
    <recommendedName>
        <fullName evidence="10">Penicillin-binding protein</fullName>
    </recommendedName>
</protein>
<accession>A0A926D2U0</accession>
<evidence type="ECO:0000256" key="4">
    <source>
        <dbReference type="SAM" id="SignalP"/>
    </source>
</evidence>
<keyword evidence="3" id="KW-0472">Membrane</keyword>
<dbReference type="InterPro" id="IPR012338">
    <property type="entry name" value="Beta-lactam/transpept-like"/>
</dbReference>
<dbReference type="GO" id="GO:0008658">
    <property type="term" value="F:penicillin binding"/>
    <property type="evidence" value="ECO:0007669"/>
    <property type="project" value="InterPro"/>
</dbReference>
<dbReference type="PANTHER" id="PTHR30627:SF25">
    <property type="entry name" value="PENICILLIN-BINDING PROTEIN 3"/>
    <property type="match status" value="1"/>
</dbReference>
<evidence type="ECO:0000259" key="7">
    <source>
        <dbReference type="Pfam" id="PF05223"/>
    </source>
</evidence>
<dbReference type="Gene3D" id="3.30.1390.30">
    <property type="entry name" value="Penicillin-binding protein 2a, domain 3"/>
    <property type="match status" value="1"/>
</dbReference>
<dbReference type="InterPro" id="IPR036138">
    <property type="entry name" value="PBP_dimer_sf"/>
</dbReference>
<evidence type="ECO:0000259" key="5">
    <source>
        <dbReference type="Pfam" id="PF00905"/>
    </source>
</evidence>